<evidence type="ECO:0000256" key="1">
    <source>
        <dbReference type="PROSITE-ProRule" id="PRU00339"/>
    </source>
</evidence>
<evidence type="ECO:0000313" key="4">
    <source>
        <dbReference type="Proteomes" id="UP000238825"/>
    </source>
</evidence>
<evidence type="ECO:0000313" key="3">
    <source>
        <dbReference type="EMBL" id="AVK95454.1"/>
    </source>
</evidence>
<dbReference type="AlphaFoldDB" id="A0A2S0JWW2"/>
<feature type="repeat" description="TPR" evidence="1">
    <location>
        <begin position="266"/>
        <end position="299"/>
    </location>
</feature>
<organism evidence="3 4">
    <name type="scientific">Lysinibacillus sphaericus</name>
    <name type="common">Bacillus sphaericus</name>
    <dbReference type="NCBI Taxonomy" id="1421"/>
    <lineage>
        <taxon>Bacteria</taxon>
        <taxon>Bacillati</taxon>
        <taxon>Bacillota</taxon>
        <taxon>Bacilli</taxon>
        <taxon>Bacillales</taxon>
        <taxon>Bacillaceae</taxon>
        <taxon>Lysinibacillus</taxon>
    </lineage>
</organism>
<dbReference type="InterPro" id="IPR001387">
    <property type="entry name" value="Cro/C1-type_HTH"/>
</dbReference>
<dbReference type="SUPFAM" id="SSF48452">
    <property type="entry name" value="TPR-like"/>
    <property type="match status" value="1"/>
</dbReference>
<gene>
    <name evidence="3" type="ORF">LS41612_03820</name>
</gene>
<dbReference type="Gene3D" id="1.10.260.40">
    <property type="entry name" value="lambda repressor-like DNA-binding domains"/>
    <property type="match status" value="1"/>
</dbReference>
<dbReference type="SUPFAM" id="SSF47413">
    <property type="entry name" value="lambda repressor-like DNA-binding domains"/>
    <property type="match status" value="1"/>
</dbReference>
<dbReference type="Pfam" id="PF13424">
    <property type="entry name" value="TPR_12"/>
    <property type="match status" value="1"/>
</dbReference>
<dbReference type="InterPro" id="IPR010982">
    <property type="entry name" value="Lambda_DNA-bd_dom_sf"/>
</dbReference>
<dbReference type="PROSITE" id="PS50943">
    <property type="entry name" value="HTH_CROC1"/>
    <property type="match status" value="1"/>
</dbReference>
<dbReference type="PROSITE" id="PS50005">
    <property type="entry name" value="TPR"/>
    <property type="match status" value="1"/>
</dbReference>
<dbReference type="EMBL" id="CP019980">
    <property type="protein sequence ID" value="AVK95454.1"/>
    <property type="molecule type" value="Genomic_DNA"/>
</dbReference>
<dbReference type="InterPro" id="IPR011990">
    <property type="entry name" value="TPR-like_helical_dom_sf"/>
</dbReference>
<dbReference type="Proteomes" id="UP000238825">
    <property type="component" value="Chromosome"/>
</dbReference>
<dbReference type="Gene3D" id="1.25.40.10">
    <property type="entry name" value="Tetratricopeptide repeat domain"/>
    <property type="match status" value="1"/>
</dbReference>
<accession>A0A2S0JWW2</accession>
<feature type="domain" description="HTH cro/C1-type" evidence="2">
    <location>
        <begin position="9"/>
        <end position="62"/>
    </location>
</feature>
<reference evidence="3 4" key="1">
    <citation type="submission" date="2017-03" db="EMBL/GenBank/DDBJ databases">
        <title>The whole genome sequencing and assembly of Lysinibacillus sphaericus DSM 28T strain.</title>
        <authorList>
            <person name="Lee Y.-J."/>
            <person name="Yi H."/>
            <person name="Bahn Y.-S."/>
            <person name="Kim J.F."/>
            <person name="Lee D.-W."/>
        </authorList>
    </citation>
    <scope>NUCLEOTIDE SEQUENCE [LARGE SCALE GENOMIC DNA]</scope>
    <source>
        <strain evidence="3 4">DSM 28</strain>
    </source>
</reference>
<dbReference type="SMART" id="SM00028">
    <property type="entry name" value="TPR"/>
    <property type="match status" value="4"/>
</dbReference>
<name>A0A2S0JWW2_LYSSH</name>
<keyword evidence="1" id="KW-0802">TPR repeat</keyword>
<proteinExistence type="predicted"/>
<dbReference type="GO" id="GO:0003677">
    <property type="term" value="F:DNA binding"/>
    <property type="evidence" value="ECO:0007669"/>
    <property type="project" value="InterPro"/>
</dbReference>
<protein>
    <submittedName>
        <fullName evidence="3">Transcriptional regulator</fullName>
    </submittedName>
</protein>
<dbReference type="Pfam" id="PF01381">
    <property type="entry name" value="HTH_3"/>
    <property type="match status" value="1"/>
</dbReference>
<dbReference type="CDD" id="cd00093">
    <property type="entry name" value="HTH_XRE"/>
    <property type="match status" value="1"/>
</dbReference>
<dbReference type="SMART" id="SM00530">
    <property type="entry name" value="HTH_XRE"/>
    <property type="match status" value="1"/>
</dbReference>
<dbReference type="InterPro" id="IPR019734">
    <property type="entry name" value="TPR_rpt"/>
</dbReference>
<evidence type="ECO:0000259" key="2">
    <source>
        <dbReference type="PROSITE" id="PS50943"/>
    </source>
</evidence>
<sequence>MKMKIGSLIKYYRTKLGMTQNSVAMGICSIPHLSKIENNNKEANSETIRLLLERLNISIHDVENNEQNIICLLNDLQKHINYLENEKVKETMSRLKEYEEIIGFTESIYLYELYKLRYYVFVKEHKLADNQLRWLNAHRQNFSQHERYLHSYYYALVLITKGKYEEAAKELTQILQIHPELGSLEGEFYYHFALIKGRLEEPSQAIIYGKKALQFYKDQFNFKRIVYTLMSLALNYSRGKVFHEAIEIYEHLVRNVELLQQQQLLPAIYHNLGDLYQMRWEYENALIYFEKSASLMSKNCDHYLLCLYNLGVTQFRLEQTEKSIKTFTILKEEAKNKKKISFNLFATFYLYLLGEEKKKAMDFLEGRLIPFTADNEELKELHQQFSNLLGEYYRQEKQFEKAMQFIEI</sequence>